<protein>
    <submittedName>
        <fullName evidence="1">Uncharacterized protein</fullName>
    </submittedName>
</protein>
<proteinExistence type="predicted"/>
<dbReference type="EMBL" id="AYYR01000059">
    <property type="protein sequence ID" value="KRM75069.1"/>
    <property type="molecule type" value="Genomic_DNA"/>
</dbReference>
<organism evidence="1 2">
    <name type="scientific">Secundilactobacillus collinoides DSM 20515 = JCM 1123</name>
    <dbReference type="NCBI Taxonomy" id="1423733"/>
    <lineage>
        <taxon>Bacteria</taxon>
        <taxon>Bacillati</taxon>
        <taxon>Bacillota</taxon>
        <taxon>Bacilli</taxon>
        <taxon>Lactobacillales</taxon>
        <taxon>Lactobacillaceae</taxon>
        <taxon>Secundilactobacillus</taxon>
    </lineage>
</organism>
<dbReference type="STRING" id="33960.TY91_09305"/>
<reference evidence="1 2" key="1">
    <citation type="journal article" date="2015" name="Genome Announc.">
        <title>Expanding the biotechnology potential of lactobacilli through comparative genomics of 213 strains and associated genera.</title>
        <authorList>
            <person name="Sun Z."/>
            <person name="Harris H.M."/>
            <person name="McCann A."/>
            <person name="Guo C."/>
            <person name="Argimon S."/>
            <person name="Zhang W."/>
            <person name="Yang X."/>
            <person name="Jeffery I.B."/>
            <person name="Cooney J.C."/>
            <person name="Kagawa T.F."/>
            <person name="Liu W."/>
            <person name="Song Y."/>
            <person name="Salvetti E."/>
            <person name="Wrobel A."/>
            <person name="Rasinkangas P."/>
            <person name="Parkhill J."/>
            <person name="Rea M.C."/>
            <person name="O'Sullivan O."/>
            <person name="Ritari J."/>
            <person name="Douillard F.P."/>
            <person name="Paul Ross R."/>
            <person name="Yang R."/>
            <person name="Briner A.E."/>
            <person name="Felis G.E."/>
            <person name="de Vos W.M."/>
            <person name="Barrangou R."/>
            <person name="Klaenhammer T.R."/>
            <person name="Caufield P.W."/>
            <person name="Cui Y."/>
            <person name="Zhang H."/>
            <person name="O'Toole P.W."/>
        </authorList>
    </citation>
    <scope>NUCLEOTIDE SEQUENCE [LARGE SCALE GENOMIC DNA]</scope>
    <source>
        <strain evidence="1 2">DSM 20515</strain>
    </source>
</reference>
<dbReference type="PATRIC" id="fig|1423733.4.peg.2717"/>
<sequence>MEDIILKFNKIFNDELDHCYAIMRLKNEDKDFVVVASEEEKPCYAYDLNNNYARTVVWPDVGGTMTMVQIPNTLNFLATQRFYPGFNSAACRIVKETFNGVTWDQTVVGEFPYIHRFDIIKKQSGSGYWYIGCSIANSKKDTDDWTDPGKIWVGEYDDSLSKVENLKALSLSLTKNHGYKRMNGYSLITGVQGIYKLTHPTESKDWQLEQLSDIETSDIYSADINEDGKEEYLTIEGFHGPYLRISDNNFKSIYRSEADTPFGHAIWGGKLGNKDYFIFGWRAGKQNLELISSDRLDSQLIDQQVGPSNVTVFEKNNKKYLLSANREANQVAIYEIEVE</sequence>
<dbReference type="AlphaFoldDB" id="A0A0R2B6E0"/>
<dbReference type="Proteomes" id="UP000051845">
    <property type="component" value="Unassembled WGS sequence"/>
</dbReference>
<comment type="caution">
    <text evidence="1">The sequence shown here is derived from an EMBL/GenBank/DDBJ whole genome shotgun (WGS) entry which is preliminary data.</text>
</comment>
<evidence type="ECO:0000313" key="1">
    <source>
        <dbReference type="EMBL" id="KRM75069.1"/>
    </source>
</evidence>
<accession>A0A0R2B6E0</accession>
<name>A0A0R2B6E0_SECCO</name>
<evidence type="ECO:0000313" key="2">
    <source>
        <dbReference type="Proteomes" id="UP000051845"/>
    </source>
</evidence>
<gene>
    <name evidence="1" type="ORF">FC82_GL002600</name>
</gene>